<dbReference type="EMBL" id="CP098242">
    <property type="protein sequence ID" value="WAW09860.1"/>
    <property type="molecule type" value="Genomic_DNA"/>
</dbReference>
<evidence type="ECO:0000313" key="3">
    <source>
        <dbReference type="Proteomes" id="UP001156215"/>
    </source>
</evidence>
<protein>
    <submittedName>
        <fullName evidence="2">Sel1 repeat family protein</fullName>
    </submittedName>
</protein>
<dbReference type="PANTHER" id="PTHR11102">
    <property type="entry name" value="SEL-1-LIKE PROTEIN"/>
    <property type="match status" value="1"/>
</dbReference>
<reference evidence="2" key="1">
    <citation type="journal article" date="2022" name="Front. Microbiol.">
        <title>New perspectives on an old grouping: The genomic and phenotypic variability of Oxalobacter formigenes and the implications for calcium oxalate stone prevention.</title>
        <authorList>
            <person name="Chmiel J.A."/>
            <person name="Carr C."/>
            <person name="Stuivenberg G.A."/>
            <person name="Venema R."/>
            <person name="Chanyi R.M."/>
            <person name="Al K.F."/>
            <person name="Giguere D."/>
            <person name="Say H."/>
            <person name="Akouris P.P."/>
            <person name="Dominguez Romero S.A."/>
            <person name="Kwong A."/>
            <person name="Tai V."/>
            <person name="Koval S.F."/>
            <person name="Razvi H."/>
            <person name="Bjazevic J."/>
            <person name="Burton J.P."/>
        </authorList>
    </citation>
    <scope>NUCLEOTIDE SEQUENCE</scope>
    <source>
        <strain evidence="2">WoOx3</strain>
    </source>
</reference>
<gene>
    <name evidence="2" type="ORF">NB640_11665</name>
</gene>
<organism evidence="2 3">
    <name type="scientific">Oxalobacter vibrioformis</name>
    <dbReference type="NCBI Taxonomy" id="933080"/>
    <lineage>
        <taxon>Bacteria</taxon>
        <taxon>Pseudomonadati</taxon>
        <taxon>Pseudomonadota</taxon>
        <taxon>Betaproteobacteria</taxon>
        <taxon>Burkholderiales</taxon>
        <taxon>Oxalobacteraceae</taxon>
        <taxon>Oxalobacter</taxon>
    </lineage>
</organism>
<accession>A0A9E9LUH6</accession>
<dbReference type="InterPro" id="IPR011990">
    <property type="entry name" value="TPR-like_helical_dom_sf"/>
</dbReference>
<feature type="transmembrane region" description="Helical" evidence="1">
    <location>
        <begin position="17"/>
        <end position="38"/>
    </location>
</feature>
<evidence type="ECO:0000313" key="2">
    <source>
        <dbReference type="EMBL" id="WAW09860.1"/>
    </source>
</evidence>
<dbReference type="Proteomes" id="UP001156215">
    <property type="component" value="Chromosome"/>
</dbReference>
<keyword evidence="3" id="KW-1185">Reference proteome</keyword>
<dbReference type="PANTHER" id="PTHR11102:SF160">
    <property type="entry name" value="ERAD-ASSOCIATED E3 UBIQUITIN-PROTEIN LIGASE COMPONENT HRD3"/>
    <property type="match status" value="1"/>
</dbReference>
<dbReference type="AlphaFoldDB" id="A0A9E9LUH6"/>
<dbReference type="InterPro" id="IPR050767">
    <property type="entry name" value="Sel1_AlgK"/>
</dbReference>
<dbReference type="SUPFAM" id="SSF81901">
    <property type="entry name" value="HCP-like"/>
    <property type="match status" value="2"/>
</dbReference>
<dbReference type="Pfam" id="PF08238">
    <property type="entry name" value="Sel1"/>
    <property type="match status" value="8"/>
</dbReference>
<keyword evidence="1" id="KW-0472">Membrane</keyword>
<keyword evidence="1" id="KW-1133">Transmembrane helix</keyword>
<sequence length="462" mass="50395">MRAGGLPQGEVLFSGKVFFPLFFFVLYMVFGSLAHASGGDTFSAVKSRAEKGEVAAQLELALRYAEGDGVSMDYKKGFYWLKKSADNGYAVAQFNLGLIYEQGMYEVPQDLEKAVFWYRKAADQGDVEALFSLGAFYLKHDRNTGKATVPMAKAAEQGHAGAQYFLGMLYERGDGVEPDREIAIALYQDAARQGLAAARERLAALGVGNPAFSADYDKSSFAAVLAAAEGGNPAAQLQMANMLLDGDGIEPDKDKAVKWVNQSVAQGYAPAMHVLSMMYMTGEGVAKDEEEALKWMRKAADAGSDAAQFNQGLYFQNLSGDRASYMRARFWYTKSAEQGNPAAQVNLGRMYEQGMGVPADMGLAAKWYLAAARQGFPLGQHNIAWMYANGLGVPQDIEKADYWYFAFLANGEAVVNPILEAVAKSEGEGDGPIPAWLEFVLRNGDVIGSVIRDWGEMRYGRY</sequence>
<evidence type="ECO:0000256" key="1">
    <source>
        <dbReference type="SAM" id="Phobius"/>
    </source>
</evidence>
<dbReference type="InterPro" id="IPR006597">
    <property type="entry name" value="Sel1-like"/>
</dbReference>
<dbReference type="KEGG" id="ovb:NB640_11665"/>
<dbReference type="RefSeq" id="WP_269308865.1">
    <property type="nucleotide sequence ID" value="NZ_CP098242.1"/>
</dbReference>
<proteinExistence type="predicted"/>
<dbReference type="SMART" id="SM00671">
    <property type="entry name" value="SEL1"/>
    <property type="match status" value="9"/>
</dbReference>
<dbReference type="Gene3D" id="1.25.40.10">
    <property type="entry name" value="Tetratricopeptide repeat domain"/>
    <property type="match status" value="4"/>
</dbReference>
<keyword evidence="1" id="KW-0812">Transmembrane</keyword>
<name>A0A9E9LUH6_9BURK</name>